<dbReference type="Proteomes" id="UP000325440">
    <property type="component" value="Unassembled WGS sequence"/>
</dbReference>
<sequence>MNRNQCNIDSDYPVPLTLNTSDAVEQFEIEHNTQSHTLIDLSGNIDPDYPIPLTLNTSDAVEQFEIEHDTQLNTPIDLSGNNDPNDTIYTEH</sequence>
<dbReference type="AlphaFoldDB" id="A0A5E4N791"/>
<name>A0A5E4N791_9HEMI</name>
<gene>
    <name evidence="2" type="ORF">CINCED_3A016018</name>
</gene>
<proteinExistence type="predicted"/>
<evidence type="ECO:0000256" key="1">
    <source>
        <dbReference type="SAM" id="MobiDB-lite"/>
    </source>
</evidence>
<reference evidence="2 3" key="1">
    <citation type="submission" date="2019-08" db="EMBL/GenBank/DDBJ databases">
        <authorList>
            <person name="Alioto T."/>
            <person name="Alioto T."/>
            <person name="Gomez Garrido J."/>
        </authorList>
    </citation>
    <scope>NUCLEOTIDE SEQUENCE [LARGE SCALE GENOMIC DNA]</scope>
</reference>
<accession>A0A5E4N791</accession>
<feature type="region of interest" description="Disordered" evidence="1">
    <location>
        <begin position="70"/>
        <end position="92"/>
    </location>
</feature>
<evidence type="ECO:0000313" key="2">
    <source>
        <dbReference type="EMBL" id="VVC39458.1"/>
    </source>
</evidence>
<protein>
    <submittedName>
        <fullName evidence="2">Uncharacterized protein</fullName>
    </submittedName>
</protein>
<evidence type="ECO:0000313" key="3">
    <source>
        <dbReference type="Proteomes" id="UP000325440"/>
    </source>
</evidence>
<keyword evidence="3" id="KW-1185">Reference proteome</keyword>
<organism evidence="2 3">
    <name type="scientific">Cinara cedri</name>
    <dbReference type="NCBI Taxonomy" id="506608"/>
    <lineage>
        <taxon>Eukaryota</taxon>
        <taxon>Metazoa</taxon>
        <taxon>Ecdysozoa</taxon>
        <taxon>Arthropoda</taxon>
        <taxon>Hexapoda</taxon>
        <taxon>Insecta</taxon>
        <taxon>Pterygota</taxon>
        <taxon>Neoptera</taxon>
        <taxon>Paraneoptera</taxon>
        <taxon>Hemiptera</taxon>
        <taxon>Sternorrhyncha</taxon>
        <taxon>Aphidomorpha</taxon>
        <taxon>Aphidoidea</taxon>
        <taxon>Aphididae</taxon>
        <taxon>Lachninae</taxon>
        <taxon>Cinara</taxon>
    </lineage>
</organism>
<dbReference type="EMBL" id="CABPRJ010001895">
    <property type="protein sequence ID" value="VVC39458.1"/>
    <property type="molecule type" value="Genomic_DNA"/>
</dbReference>
<feature type="compositionally biased region" description="Polar residues" evidence="1">
    <location>
        <begin position="71"/>
        <end position="92"/>
    </location>
</feature>